<dbReference type="Gene3D" id="1.10.10.60">
    <property type="entry name" value="Homeodomain-like"/>
    <property type="match status" value="1"/>
</dbReference>
<evidence type="ECO:0000313" key="3">
    <source>
        <dbReference type="Proteomes" id="UP000597038"/>
    </source>
</evidence>
<protein>
    <recommendedName>
        <fullName evidence="1">Homeodomain phBC6A51-type domain-containing protein</fullName>
    </recommendedName>
</protein>
<dbReference type="SUPFAM" id="SSF46689">
    <property type="entry name" value="Homeodomain-like"/>
    <property type="match status" value="1"/>
</dbReference>
<evidence type="ECO:0000313" key="2">
    <source>
        <dbReference type="EMBL" id="MBH9580118.1"/>
    </source>
</evidence>
<dbReference type="GeneID" id="48058726"/>
<comment type="caution">
    <text evidence="2">The sequence shown here is derived from an EMBL/GenBank/DDBJ whole genome shotgun (WGS) entry which is preliminary data.</text>
</comment>
<dbReference type="Pfam" id="PF13022">
    <property type="entry name" value="HTH_Tnp_1_2"/>
    <property type="match status" value="1"/>
</dbReference>
<dbReference type="RefSeq" id="WP_158701927.1">
    <property type="nucleotide sequence ID" value="NZ_CP027770.1"/>
</dbReference>
<keyword evidence="3" id="KW-1185">Reference proteome</keyword>
<name>A0ABS0QLM0_9STAP</name>
<dbReference type="Proteomes" id="UP000597038">
    <property type="component" value="Unassembled WGS sequence"/>
</dbReference>
<dbReference type="InterPro" id="IPR024978">
    <property type="entry name" value="Homeodomain_phBC6A51-type"/>
</dbReference>
<gene>
    <name evidence="2" type="ORF">I9026_01865</name>
</gene>
<proteinExistence type="predicted"/>
<sequence length="160" mass="18477">MAKDNFDDLSEQQKKAAELYVENLIESQLDPEEVPRLKTQEIADEIGVNRTTYYRWNQDDRYLDYVATLSIRHLNKHMPKFAASLIANLVKRNPSTKMLDLYAKVSGVLGDQGSASKDSVNVTFNLSDAQERVRQLKQVEEVPYIPSERRLVNVEEHKHE</sequence>
<dbReference type="EMBL" id="JAEDAQ010000002">
    <property type="protein sequence ID" value="MBH9580118.1"/>
    <property type="molecule type" value="Genomic_DNA"/>
</dbReference>
<dbReference type="InterPro" id="IPR009057">
    <property type="entry name" value="Homeodomain-like_sf"/>
</dbReference>
<evidence type="ECO:0000259" key="1">
    <source>
        <dbReference type="Pfam" id="PF13022"/>
    </source>
</evidence>
<organism evidence="2 3">
    <name type="scientific">Staphylococcus felis</name>
    <dbReference type="NCBI Taxonomy" id="46127"/>
    <lineage>
        <taxon>Bacteria</taxon>
        <taxon>Bacillati</taxon>
        <taxon>Bacillota</taxon>
        <taxon>Bacilli</taxon>
        <taxon>Bacillales</taxon>
        <taxon>Staphylococcaceae</taxon>
        <taxon>Staphylococcus</taxon>
    </lineage>
</organism>
<accession>A0ABS0QLM0</accession>
<reference evidence="2 3" key="1">
    <citation type="submission" date="2020-12" db="EMBL/GenBank/DDBJ databases">
        <title>Genomic analysis of Staphylococcus felis from a cat with skin infection.</title>
        <authorList>
            <person name="Aslantas O."/>
            <person name="Keskin O."/>
            <person name="Buyukaltay K."/>
            <person name="Gullu Yucetepe A."/>
        </authorList>
    </citation>
    <scope>NUCLEOTIDE SEQUENCE [LARGE SCALE GENOMIC DNA]</scope>
    <source>
        <strain evidence="2 3">HARRANVET</strain>
    </source>
</reference>
<feature type="domain" description="Homeodomain phBC6A51-type" evidence="1">
    <location>
        <begin position="8"/>
        <end position="112"/>
    </location>
</feature>